<dbReference type="InterPro" id="IPR046373">
    <property type="entry name" value="Acyl-CoA_Oxase/DH_mid-dom_sf"/>
</dbReference>
<keyword evidence="4" id="KW-0274">FAD</keyword>
<dbReference type="KEGG" id="sdf:ACG33_00360"/>
<evidence type="ECO:0000256" key="2">
    <source>
        <dbReference type="ARBA" id="ARBA00009347"/>
    </source>
</evidence>
<dbReference type="SUPFAM" id="SSF56645">
    <property type="entry name" value="Acyl-CoA dehydrogenase NM domain-like"/>
    <property type="match status" value="1"/>
</dbReference>
<dbReference type="STRING" id="465721.ACG33_00360"/>
<dbReference type="RefSeq" id="WP_066917849.1">
    <property type="nucleotide sequence ID" value="NZ_CP011971.1"/>
</dbReference>
<dbReference type="GO" id="GO:0050660">
    <property type="term" value="F:flavin adenine dinucleotide binding"/>
    <property type="evidence" value="ECO:0007669"/>
    <property type="project" value="InterPro"/>
</dbReference>
<sequence>MDLRLTEEQRQIAQSVEQLLARASDSTRMRHAAFDGGGFDAELWAQLGELGACGLHIPEAHGGLGLGATELALVAEALGRRLACVPWLESLVLAGTTLMSVGEEIVAARWLPSLASGEQVLTLATGLLENAPPAVRREGECWQLDGLLPAVPAAMAAHWLLLSAQAGQERLLLAVDLDAPGVSRRPRANYDATRPVAEVRLQGVQVRNSECLASGAAVDRALEQGRRLAAVVLAAEQVGVAQQCLDMTVAYLGERVQFGKPLATFQALKHRCATMMVAVELARSAVQGAAHGLDGQPDETRMLRLATMACSLADDAAQYCTQEAIQLHGGVGFTWEYDPHLYFKRAQAARAWLTPPAWRERLAAALLDEAVA</sequence>
<reference evidence="8 9" key="1">
    <citation type="submission" date="2015-06" db="EMBL/GenBank/DDBJ databases">
        <title>A Comprehensive Approach to Explore the Metabolic and Phylogenetic Diversity of Bacterial Steroid Degradation in the Environment: Testosterone as an Example.</title>
        <authorList>
            <person name="Yang F.-C."/>
            <person name="Chen Y.-L."/>
            <person name="Yu C.-P."/>
            <person name="Tang S.-L."/>
            <person name="Wang P.-H."/>
            <person name="Ismail W."/>
            <person name="Wang C.-H."/>
            <person name="Yang C.-Y."/>
            <person name="Chiang Y.-R."/>
        </authorList>
    </citation>
    <scope>NUCLEOTIDE SEQUENCE [LARGE SCALE GENOMIC DNA]</scope>
    <source>
        <strain evidence="8 9">DSM 18526</strain>
    </source>
</reference>
<dbReference type="InterPro" id="IPR013786">
    <property type="entry name" value="AcylCoA_DH/ox_N"/>
</dbReference>
<comment type="cofactor">
    <cofactor evidence="1">
        <name>FAD</name>
        <dbReference type="ChEBI" id="CHEBI:57692"/>
    </cofactor>
</comment>
<dbReference type="AlphaFoldDB" id="A0A127F7R2"/>
<dbReference type="InterPro" id="IPR009100">
    <property type="entry name" value="AcylCoA_DH/oxidase_NM_dom_sf"/>
</dbReference>
<dbReference type="InterPro" id="IPR037069">
    <property type="entry name" value="AcylCoA_DH/ox_N_sf"/>
</dbReference>
<feature type="domain" description="Acyl-CoA dehydrogenase/oxidase N-terminal" evidence="7">
    <location>
        <begin position="6"/>
        <end position="118"/>
    </location>
</feature>
<feature type="domain" description="Acyl-CoA dehydrogenase/oxidase C-terminal" evidence="6">
    <location>
        <begin position="231"/>
        <end position="352"/>
    </location>
</feature>
<proteinExistence type="inferred from homology"/>
<dbReference type="Pfam" id="PF00441">
    <property type="entry name" value="Acyl-CoA_dh_1"/>
    <property type="match status" value="1"/>
</dbReference>
<keyword evidence="9" id="KW-1185">Reference proteome</keyword>
<dbReference type="Gene3D" id="1.10.540.10">
    <property type="entry name" value="Acyl-CoA dehydrogenase/oxidase, N-terminal domain"/>
    <property type="match status" value="1"/>
</dbReference>
<dbReference type="Gene3D" id="1.20.140.10">
    <property type="entry name" value="Butyryl-CoA Dehydrogenase, subunit A, domain 3"/>
    <property type="match status" value="1"/>
</dbReference>
<evidence type="ECO:0000313" key="8">
    <source>
        <dbReference type="EMBL" id="AMN45579.1"/>
    </source>
</evidence>
<dbReference type="PANTHER" id="PTHR43884:SF20">
    <property type="entry name" value="ACYL-COA DEHYDROGENASE FADE28"/>
    <property type="match status" value="1"/>
</dbReference>
<dbReference type="Pfam" id="PF02771">
    <property type="entry name" value="Acyl-CoA_dh_N"/>
    <property type="match status" value="1"/>
</dbReference>
<evidence type="ECO:0000256" key="5">
    <source>
        <dbReference type="ARBA" id="ARBA00023002"/>
    </source>
</evidence>
<keyword evidence="5" id="KW-0560">Oxidoreductase</keyword>
<evidence type="ECO:0000256" key="1">
    <source>
        <dbReference type="ARBA" id="ARBA00001974"/>
    </source>
</evidence>
<organism evidence="8 9">
    <name type="scientific">Steroidobacter denitrificans</name>
    <dbReference type="NCBI Taxonomy" id="465721"/>
    <lineage>
        <taxon>Bacteria</taxon>
        <taxon>Pseudomonadati</taxon>
        <taxon>Pseudomonadota</taxon>
        <taxon>Gammaproteobacteria</taxon>
        <taxon>Steroidobacterales</taxon>
        <taxon>Steroidobacteraceae</taxon>
        <taxon>Steroidobacter</taxon>
    </lineage>
</organism>
<dbReference type="InterPro" id="IPR036250">
    <property type="entry name" value="AcylCo_DH-like_C"/>
</dbReference>
<dbReference type="SUPFAM" id="SSF47203">
    <property type="entry name" value="Acyl-CoA dehydrogenase C-terminal domain-like"/>
    <property type="match status" value="1"/>
</dbReference>
<dbReference type="InterPro" id="IPR009075">
    <property type="entry name" value="AcylCo_DH/oxidase_C"/>
</dbReference>
<dbReference type="PANTHER" id="PTHR43884">
    <property type="entry name" value="ACYL-COA DEHYDROGENASE"/>
    <property type="match status" value="1"/>
</dbReference>
<keyword evidence="3" id="KW-0285">Flavoprotein</keyword>
<evidence type="ECO:0000259" key="6">
    <source>
        <dbReference type="Pfam" id="PF00441"/>
    </source>
</evidence>
<dbReference type="GO" id="GO:0003995">
    <property type="term" value="F:acyl-CoA dehydrogenase activity"/>
    <property type="evidence" value="ECO:0007669"/>
    <property type="project" value="TreeGrafter"/>
</dbReference>
<comment type="similarity">
    <text evidence="2">Belongs to the acyl-CoA dehydrogenase family.</text>
</comment>
<dbReference type="CDD" id="cd00567">
    <property type="entry name" value="ACAD"/>
    <property type="match status" value="1"/>
</dbReference>
<gene>
    <name evidence="8" type="ORF">ACG33_00360</name>
</gene>
<evidence type="ECO:0000256" key="3">
    <source>
        <dbReference type="ARBA" id="ARBA00022630"/>
    </source>
</evidence>
<protein>
    <submittedName>
        <fullName evidence="8">Acyl-CoA dehydrogenase</fullName>
    </submittedName>
</protein>
<dbReference type="Proteomes" id="UP000070250">
    <property type="component" value="Chromosome"/>
</dbReference>
<evidence type="ECO:0000313" key="9">
    <source>
        <dbReference type="Proteomes" id="UP000070250"/>
    </source>
</evidence>
<name>A0A127F7R2_STEDE</name>
<accession>A0A127F7R2</accession>
<dbReference type="OrthoDB" id="9770681at2"/>
<evidence type="ECO:0000259" key="7">
    <source>
        <dbReference type="Pfam" id="PF02771"/>
    </source>
</evidence>
<dbReference type="PATRIC" id="fig|465721.4.peg.78"/>
<evidence type="ECO:0000256" key="4">
    <source>
        <dbReference type="ARBA" id="ARBA00022827"/>
    </source>
</evidence>
<dbReference type="Gene3D" id="2.40.110.10">
    <property type="entry name" value="Butyryl-CoA Dehydrogenase, subunit A, domain 2"/>
    <property type="match status" value="1"/>
</dbReference>
<dbReference type="EMBL" id="CP011971">
    <property type="protein sequence ID" value="AMN45579.1"/>
    <property type="molecule type" value="Genomic_DNA"/>
</dbReference>